<keyword evidence="1" id="KW-1133">Transmembrane helix</keyword>
<dbReference type="EMBL" id="JAGINX010000001">
    <property type="protein sequence ID" value="MBP2318866.1"/>
    <property type="molecule type" value="Genomic_DNA"/>
</dbReference>
<accession>A0ABS4T675</accession>
<dbReference type="NCBIfam" id="NF038065">
    <property type="entry name" value="Pr6Pr"/>
    <property type="match status" value="1"/>
</dbReference>
<feature type="transmembrane region" description="Helical" evidence="1">
    <location>
        <begin position="19"/>
        <end position="40"/>
    </location>
</feature>
<keyword evidence="3" id="KW-1185">Reference proteome</keyword>
<keyword evidence="1" id="KW-0812">Transmembrane</keyword>
<evidence type="ECO:0008006" key="4">
    <source>
        <dbReference type="Google" id="ProtNLM"/>
    </source>
</evidence>
<keyword evidence="1" id="KW-0472">Membrane</keyword>
<gene>
    <name evidence="2" type="ORF">JOF45_001885</name>
</gene>
<comment type="caution">
    <text evidence="2">The sequence shown here is derived from an EMBL/GenBank/DDBJ whole genome shotgun (WGS) entry which is preliminary data.</text>
</comment>
<dbReference type="InterPro" id="IPR049713">
    <property type="entry name" value="Pr6Pr-like"/>
</dbReference>
<feature type="transmembrane region" description="Helical" evidence="1">
    <location>
        <begin position="133"/>
        <end position="150"/>
    </location>
</feature>
<evidence type="ECO:0000313" key="2">
    <source>
        <dbReference type="EMBL" id="MBP2318866.1"/>
    </source>
</evidence>
<evidence type="ECO:0000256" key="1">
    <source>
        <dbReference type="SAM" id="Phobius"/>
    </source>
</evidence>
<dbReference type="RefSeq" id="WP_210049322.1">
    <property type="nucleotide sequence ID" value="NZ_JAGINX010000001.1"/>
</dbReference>
<protein>
    <recommendedName>
        <fullName evidence="4">F420-dependent oxidoreductase</fullName>
    </recommendedName>
</protein>
<feature type="transmembrane region" description="Helical" evidence="1">
    <location>
        <begin position="99"/>
        <end position="118"/>
    </location>
</feature>
<name>A0ABS4T675_9MICC</name>
<dbReference type="Proteomes" id="UP001519331">
    <property type="component" value="Unassembled WGS sequence"/>
</dbReference>
<feature type="transmembrane region" description="Helical" evidence="1">
    <location>
        <begin position="67"/>
        <end position="87"/>
    </location>
</feature>
<feature type="transmembrane region" description="Helical" evidence="1">
    <location>
        <begin position="162"/>
        <end position="181"/>
    </location>
</feature>
<sequence length="236" mass="25112">MSTAETTPKPSQSTTPVRLVHAAVALLCAAGLTSSLYLGWTRGTDLPTGAGFAGGFSAGWDHMLNQLAYFTFVSGLLAAATSAVLAWRPQIRSAAFHALRLAAVVCVIITGGVFNLLLRGDDVLRGAQFFNDTVLHLIVPVLVPLVWVVIGPHGRIGGRAMLLSLLVPMAWLGATLARGPALDWYPYEILDVPRMGYAGVGVYLVWIIAAYVLIGLLLWGLDRLLSRRGTCDSSGV</sequence>
<organism evidence="2 3">
    <name type="scientific">Nesterenkonia lacusekhoensis</name>
    <dbReference type="NCBI Taxonomy" id="150832"/>
    <lineage>
        <taxon>Bacteria</taxon>
        <taxon>Bacillati</taxon>
        <taxon>Actinomycetota</taxon>
        <taxon>Actinomycetes</taxon>
        <taxon>Micrococcales</taxon>
        <taxon>Micrococcaceae</taxon>
        <taxon>Nesterenkonia</taxon>
    </lineage>
</organism>
<evidence type="ECO:0000313" key="3">
    <source>
        <dbReference type="Proteomes" id="UP001519331"/>
    </source>
</evidence>
<reference evidence="2 3" key="1">
    <citation type="submission" date="2021-03" db="EMBL/GenBank/DDBJ databases">
        <title>Sequencing the genomes of 1000 actinobacteria strains.</title>
        <authorList>
            <person name="Klenk H.-P."/>
        </authorList>
    </citation>
    <scope>NUCLEOTIDE SEQUENCE [LARGE SCALE GENOMIC DNA]</scope>
    <source>
        <strain evidence="2 3">DSM 12544</strain>
    </source>
</reference>
<proteinExistence type="predicted"/>
<feature type="transmembrane region" description="Helical" evidence="1">
    <location>
        <begin position="201"/>
        <end position="221"/>
    </location>
</feature>